<proteinExistence type="predicted"/>
<keyword evidence="2" id="KW-1003">Cell membrane</keyword>
<dbReference type="PANTHER" id="PTHR32309">
    <property type="entry name" value="TYROSINE-PROTEIN KINASE"/>
    <property type="match status" value="1"/>
</dbReference>
<comment type="subcellular location">
    <subcellularLocation>
        <location evidence="1">Cell membrane</location>
        <topology evidence="1">Multi-pass membrane protein</topology>
    </subcellularLocation>
</comment>
<organism evidence="8 9">
    <name type="scientific">Kozakia baliensis</name>
    <dbReference type="NCBI Taxonomy" id="153496"/>
    <lineage>
        <taxon>Bacteria</taxon>
        <taxon>Pseudomonadati</taxon>
        <taxon>Pseudomonadota</taxon>
        <taxon>Alphaproteobacteria</taxon>
        <taxon>Acetobacterales</taxon>
        <taxon>Acetobacteraceae</taxon>
        <taxon>Kozakia</taxon>
    </lineage>
</organism>
<keyword evidence="4" id="KW-0547">Nucleotide-binding</keyword>
<dbReference type="InterPro" id="IPR027417">
    <property type="entry name" value="P-loop_NTPase"/>
</dbReference>
<protein>
    <submittedName>
        <fullName evidence="8">Uncharacterized protein</fullName>
    </submittedName>
</protein>
<keyword evidence="3" id="KW-0812">Transmembrane</keyword>
<dbReference type="eggNOG" id="COG0489">
    <property type="taxonomic scope" value="Bacteria"/>
</dbReference>
<evidence type="ECO:0000256" key="5">
    <source>
        <dbReference type="ARBA" id="ARBA00022840"/>
    </source>
</evidence>
<dbReference type="GO" id="GO:0005886">
    <property type="term" value="C:plasma membrane"/>
    <property type="evidence" value="ECO:0007669"/>
    <property type="project" value="UniProtKB-SubCell"/>
</dbReference>
<evidence type="ECO:0000256" key="7">
    <source>
        <dbReference type="ARBA" id="ARBA00023136"/>
    </source>
</evidence>
<keyword evidence="7" id="KW-0472">Membrane</keyword>
<dbReference type="AlphaFoldDB" id="A0A1D8USI4"/>
<dbReference type="SUPFAM" id="SSF52540">
    <property type="entry name" value="P-loop containing nucleoside triphosphate hydrolases"/>
    <property type="match status" value="1"/>
</dbReference>
<evidence type="ECO:0000256" key="2">
    <source>
        <dbReference type="ARBA" id="ARBA00022475"/>
    </source>
</evidence>
<name>A0A1D8USI4_9PROT</name>
<keyword evidence="5" id="KW-0067">ATP-binding</keyword>
<keyword evidence="9" id="KW-1185">Reference proteome</keyword>
<dbReference type="Gene3D" id="3.40.50.300">
    <property type="entry name" value="P-loop containing nucleotide triphosphate hydrolases"/>
    <property type="match status" value="1"/>
</dbReference>
<evidence type="ECO:0000256" key="1">
    <source>
        <dbReference type="ARBA" id="ARBA00004651"/>
    </source>
</evidence>
<dbReference type="EMBL" id="CP014674">
    <property type="protein sequence ID" value="AOX16600.1"/>
    <property type="molecule type" value="Genomic_DNA"/>
</dbReference>
<dbReference type="Pfam" id="PF02706">
    <property type="entry name" value="Wzz"/>
    <property type="match status" value="1"/>
</dbReference>
<dbReference type="InterPro" id="IPR050445">
    <property type="entry name" value="Bact_polysacc_biosynth/exp"/>
</dbReference>
<dbReference type="CDD" id="cd05387">
    <property type="entry name" value="BY-kinase"/>
    <property type="match status" value="1"/>
</dbReference>
<dbReference type="KEGG" id="kba:A0U89_05085"/>
<gene>
    <name evidence="8" type="ORF">A0U89_05085</name>
</gene>
<evidence type="ECO:0000256" key="6">
    <source>
        <dbReference type="ARBA" id="ARBA00022989"/>
    </source>
</evidence>
<dbReference type="InterPro" id="IPR003856">
    <property type="entry name" value="LPS_length_determ_N"/>
</dbReference>
<accession>A0A1D8USI4</accession>
<sequence>MELVEPPMSNAQSQPDARDMLYRMLRIGRLHYKFFIIVFLLVAIIGAGITMVLPRSYQSIATVVVSNGIMDPLTTQNANASAQALSDDELATQAELIRSRDVAAAVLHQLPPEPKVEGGVKPWLCHHGVNFFCPTPPKEPVDPAMQFSHQIDGLLAGVDVEPELHSRVLTITVKNSDAERAAMIANAFVTNYQNISLTQQRADLSKTLAWLDERTASLRSRWVEAETNASHFNGSHNLSNNGANTPLIDKQIADAATNLSQAQGRYAAAQAKADALQEALKTGNERELVSLSQQPLLVATANSLLQLQNERMQQAATFGPNHPTVQALDRQIASTRASMASETRGALSQIHNDVVSAQAEVNQIQHNLDSLRGQSASQSGPQAEYATLAQEAQSARGVYDSFLERTKELAGRVQLLQPPVVFVSHATAASAPTFPNRKKLLIGVFVLASVCGVGAALLKDMMSPGFGDLGDIRRMTALPILATLPDMSRERPRSILRYVMDNPFSTIGEAVRGISAQLALSTGMETHKSQVIALTSAAPHDGKSTLAVWLASVVRAGSRPVLVIDADHRRRRQNLSSAGFTEVLADRIAPQDAIINNPITGIDFMGPGAPKAHPFDAREIAKLRETLTELSRTYSLIIIDTPPLLSMMDGLVLSSVADQTIFLCRWRSVSRAAVAACIERLRAYKANMAGVVVTYFSEASAHITGPHYTKDEQRLIDHLSDS</sequence>
<dbReference type="STRING" id="153496.A0U89_05085"/>
<keyword evidence="6" id="KW-1133">Transmembrane helix</keyword>
<reference evidence="8 9" key="1">
    <citation type="journal article" date="2016" name="Microb. Cell Fact.">
        <title>Dissection of exopolysaccharide biosynthesis in Kozakia baliensis.</title>
        <authorList>
            <person name="Brandt J.U."/>
            <person name="Jakob F."/>
            <person name="Behr J."/>
            <person name="Geissler A.J."/>
            <person name="Vogel R.F."/>
        </authorList>
    </citation>
    <scope>NUCLEOTIDE SEQUENCE [LARGE SCALE GENOMIC DNA]</scope>
    <source>
        <strain evidence="8 9">DSM 14400</strain>
    </source>
</reference>
<evidence type="ECO:0000313" key="9">
    <source>
        <dbReference type="Proteomes" id="UP000179145"/>
    </source>
</evidence>
<dbReference type="Proteomes" id="UP000179145">
    <property type="component" value="Chromosome"/>
</dbReference>
<evidence type="ECO:0000313" key="8">
    <source>
        <dbReference type="EMBL" id="AOX16600.1"/>
    </source>
</evidence>
<dbReference type="PANTHER" id="PTHR32309:SF31">
    <property type="entry name" value="CAPSULAR EXOPOLYSACCHARIDE FAMILY"/>
    <property type="match status" value="1"/>
</dbReference>
<evidence type="ECO:0000256" key="4">
    <source>
        <dbReference type="ARBA" id="ARBA00022741"/>
    </source>
</evidence>
<evidence type="ECO:0000256" key="3">
    <source>
        <dbReference type="ARBA" id="ARBA00022692"/>
    </source>
</evidence>
<dbReference type="eggNOG" id="COG3206">
    <property type="taxonomic scope" value="Bacteria"/>
</dbReference>
<dbReference type="InterPro" id="IPR005702">
    <property type="entry name" value="Wzc-like_C"/>
</dbReference>